<accession>A0A8J7QFC2</accession>
<dbReference type="Proteomes" id="UP000664417">
    <property type="component" value="Unassembled WGS sequence"/>
</dbReference>
<evidence type="ECO:0000313" key="4">
    <source>
        <dbReference type="Proteomes" id="UP000664417"/>
    </source>
</evidence>
<keyword evidence="4" id="KW-1185">Reference proteome</keyword>
<evidence type="ECO:0000256" key="1">
    <source>
        <dbReference type="ARBA" id="ARBA00005953"/>
    </source>
</evidence>
<dbReference type="NCBIfam" id="TIGR00051">
    <property type="entry name" value="YbgC/FadM family acyl-CoA thioesterase"/>
    <property type="match status" value="1"/>
</dbReference>
<comment type="caution">
    <text evidence="3">The sequence shown here is derived from an EMBL/GenBank/DDBJ whole genome shotgun (WGS) entry which is preliminary data.</text>
</comment>
<dbReference type="PANTHER" id="PTHR31793">
    <property type="entry name" value="4-HYDROXYBENZOYL-COA THIOESTERASE FAMILY MEMBER"/>
    <property type="match status" value="1"/>
</dbReference>
<dbReference type="Gene3D" id="3.10.129.10">
    <property type="entry name" value="Hotdog Thioesterase"/>
    <property type="match status" value="1"/>
</dbReference>
<evidence type="ECO:0000313" key="3">
    <source>
        <dbReference type="EMBL" id="MBO1318815.1"/>
    </source>
</evidence>
<dbReference type="EMBL" id="JAFREP010000007">
    <property type="protein sequence ID" value="MBO1318815.1"/>
    <property type="molecule type" value="Genomic_DNA"/>
</dbReference>
<proteinExistence type="inferred from homology"/>
<gene>
    <name evidence="3" type="ORF">J3U88_10105</name>
</gene>
<dbReference type="GO" id="GO:0047617">
    <property type="term" value="F:fatty acyl-CoA hydrolase activity"/>
    <property type="evidence" value="ECO:0007669"/>
    <property type="project" value="TreeGrafter"/>
</dbReference>
<name>A0A8J7QFC2_9BACT</name>
<protein>
    <submittedName>
        <fullName evidence="3">Acyl-CoA thioesterase</fullName>
    </submittedName>
</protein>
<keyword evidence="2" id="KW-0378">Hydrolase</keyword>
<dbReference type="AlphaFoldDB" id="A0A8J7QFC2"/>
<reference evidence="3" key="1">
    <citation type="submission" date="2021-03" db="EMBL/GenBank/DDBJ databases">
        <authorList>
            <person name="Wang G."/>
        </authorList>
    </citation>
    <scope>NUCLEOTIDE SEQUENCE</scope>
    <source>
        <strain evidence="3">KCTC 12899</strain>
    </source>
</reference>
<dbReference type="InterPro" id="IPR050563">
    <property type="entry name" value="4-hydroxybenzoyl-CoA_TE"/>
</dbReference>
<dbReference type="CDD" id="cd00586">
    <property type="entry name" value="4HBT"/>
    <property type="match status" value="1"/>
</dbReference>
<dbReference type="Pfam" id="PF13279">
    <property type="entry name" value="4HBT_2"/>
    <property type="match status" value="1"/>
</dbReference>
<comment type="similarity">
    <text evidence="1">Belongs to the 4-hydroxybenzoyl-CoA thioesterase family.</text>
</comment>
<evidence type="ECO:0000256" key="2">
    <source>
        <dbReference type="ARBA" id="ARBA00022801"/>
    </source>
</evidence>
<dbReference type="PIRSF" id="PIRSF003230">
    <property type="entry name" value="YbgC"/>
    <property type="match status" value="1"/>
</dbReference>
<dbReference type="RefSeq" id="WP_207858589.1">
    <property type="nucleotide sequence ID" value="NZ_JAFREP010000007.1"/>
</dbReference>
<dbReference type="SUPFAM" id="SSF54637">
    <property type="entry name" value="Thioesterase/thiol ester dehydrase-isomerase"/>
    <property type="match status" value="1"/>
</dbReference>
<dbReference type="InterPro" id="IPR029069">
    <property type="entry name" value="HotDog_dom_sf"/>
</dbReference>
<dbReference type="PANTHER" id="PTHR31793:SF27">
    <property type="entry name" value="NOVEL THIOESTERASE SUPERFAMILY DOMAIN AND SAPOSIN A-TYPE DOMAIN CONTAINING PROTEIN (0610012H03RIK)"/>
    <property type="match status" value="1"/>
</dbReference>
<dbReference type="InterPro" id="IPR006684">
    <property type="entry name" value="YbgC/YbaW"/>
</dbReference>
<sequence>MSWHESEIVVRYADTDQMGVIHHASHLLYCEMGRINFCEHLGLPYHVLEEAGYYLMVSELTGRYRAPARYGEKLYIKTGIAVLKPKLIQFKYEIRNREENQLLFTGTSKHLFSQGTKAAVRLPAEFFAFFEKAYPAENP</sequence>
<organism evidence="3 4">
    <name type="scientific">Acanthopleuribacter pedis</name>
    <dbReference type="NCBI Taxonomy" id="442870"/>
    <lineage>
        <taxon>Bacteria</taxon>
        <taxon>Pseudomonadati</taxon>
        <taxon>Acidobacteriota</taxon>
        <taxon>Holophagae</taxon>
        <taxon>Acanthopleuribacterales</taxon>
        <taxon>Acanthopleuribacteraceae</taxon>
        <taxon>Acanthopleuribacter</taxon>
    </lineage>
</organism>